<dbReference type="HOGENOM" id="CLU_2504761_0_0_1"/>
<name>K3X1Y1_GLOUD</name>
<proteinExistence type="predicted"/>
<dbReference type="Proteomes" id="UP000019132">
    <property type="component" value="Unassembled WGS sequence"/>
</dbReference>
<reference evidence="3" key="2">
    <citation type="submission" date="2010-04" db="EMBL/GenBank/DDBJ databases">
        <authorList>
            <person name="Buell R."/>
            <person name="Hamilton J."/>
            <person name="Hostetler J."/>
        </authorList>
    </citation>
    <scope>NUCLEOTIDE SEQUENCE [LARGE SCALE GENOMIC DNA]</scope>
    <source>
        <strain evidence="3">DAOM:BR144</strain>
    </source>
</reference>
<dbReference type="AlphaFoldDB" id="K3X1Y1"/>
<dbReference type="InParanoid" id="K3X1Y1"/>
<evidence type="ECO:0000313" key="2">
    <source>
        <dbReference type="EnsemblProtists" id="PYU1_T011230"/>
    </source>
</evidence>
<evidence type="ECO:0000256" key="1">
    <source>
        <dbReference type="SAM" id="MobiDB-lite"/>
    </source>
</evidence>
<feature type="region of interest" description="Disordered" evidence="1">
    <location>
        <begin position="1"/>
        <end position="52"/>
    </location>
</feature>
<dbReference type="VEuPathDB" id="FungiDB:PYU1_G011205"/>
<keyword evidence="3" id="KW-1185">Reference proteome</keyword>
<organism evidence="2 3">
    <name type="scientific">Globisporangium ultimum (strain ATCC 200006 / CBS 805.95 / DAOM BR144)</name>
    <name type="common">Pythium ultimum</name>
    <dbReference type="NCBI Taxonomy" id="431595"/>
    <lineage>
        <taxon>Eukaryota</taxon>
        <taxon>Sar</taxon>
        <taxon>Stramenopiles</taxon>
        <taxon>Oomycota</taxon>
        <taxon>Peronosporomycetes</taxon>
        <taxon>Pythiales</taxon>
        <taxon>Pythiaceae</taxon>
        <taxon>Globisporangium</taxon>
    </lineage>
</organism>
<dbReference type="EMBL" id="GL376562">
    <property type="status" value="NOT_ANNOTATED_CDS"/>
    <property type="molecule type" value="Genomic_DNA"/>
</dbReference>
<protein>
    <submittedName>
        <fullName evidence="2">Uncharacterized protein</fullName>
    </submittedName>
</protein>
<reference evidence="2" key="3">
    <citation type="submission" date="2015-02" db="UniProtKB">
        <authorList>
            <consortium name="EnsemblProtists"/>
        </authorList>
    </citation>
    <scope>IDENTIFICATION</scope>
    <source>
        <strain evidence="2">DAOM BR144</strain>
    </source>
</reference>
<dbReference type="EnsemblProtists" id="PYU1_T011230">
    <property type="protein sequence ID" value="PYU1_T011230"/>
    <property type="gene ID" value="PYU1_G011205"/>
</dbReference>
<reference evidence="3" key="1">
    <citation type="journal article" date="2010" name="Genome Biol.">
        <title>Genome sequence of the necrotrophic plant pathogen Pythium ultimum reveals original pathogenicity mechanisms and effector repertoire.</title>
        <authorList>
            <person name="Levesque C.A."/>
            <person name="Brouwer H."/>
            <person name="Cano L."/>
            <person name="Hamilton J.P."/>
            <person name="Holt C."/>
            <person name="Huitema E."/>
            <person name="Raffaele S."/>
            <person name="Robideau G.P."/>
            <person name="Thines M."/>
            <person name="Win J."/>
            <person name="Zerillo M.M."/>
            <person name="Beakes G.W."/>
            <person name="Boore J.L."/>
            <person name="Busam D."/>
            <person name="Dumas B."/>
            <person name="Ferriera S."/>
            <person name="Fuerstenberg S.I."/>
            <person name="Gachon C.M."/>
            <person name="Gaulin E."/>
            <person name="Govers F."/>
            <person name="Grenville-Briggs L."/>
            <person name="Horner N."/>
            <person name="Hostetler J."/>
            <person name="Jiang R.H."/>
            <person name="Johnson J."/>
            <person name="Krajaejun T."/>
            <person name="Lin H."/>
            <person name="Meijer H.J."/>
            <person name="Moore B."/>
            <person name="Morris P."/>
            <person name="Phuntmart V."/>
            <person name="Puiu D."/>
            <person name="Shetty J."/>
            <person name="Stajich J.E."/>
            <person name="Tripathy S."/>
            <person name="Wawra S."/>
            <person name="van West P."/>
            <person name="Whitty B.R."/>
            <person name="Coutinho P.M."/>
            <person name="Henrissat B."/>
            <person name="Martin F."/>
            <person name="Thomas P.D."/>
            <person name="Tyler B.M."/>
            <person name="De Vries R.P."/>
            <person name="Kamoun S."/>
            <person name="Yandell M."/>
            <person name="Tisserat N."/>
            <person name="Buell C.R."/>
        </authorList>
    </citation>
    <scope>NUCLEOTIDE SEQUENCE</scope>
    <source>
        <strain evidence="3">DAOM:BR144</strain>
    </source>
</reference>
<accession>K3X1Y1</accession>
<sequence>TVPLLHPILEPDPTQDTTTTSEKRNAPEVTVNNDAEKRSPIETQKAETPTPASDYTFNLLSESVIDAVTARAQKSFDDLVFSSPKA</sequence>
<evidence type="ECO:0000313" key="3">
    <source>
        <dbReference type="Proteomes" id="UP000019132"/>
    </source>
</evidence>